<dbReference type="SUPFAM" id="SSF63380">
    <property type="entry name" value="Riboflavin synthase domain-like"/>
    <property type="match status" value="2"/>
</dbReference>
<accession>A0A8H5FWM8</accession>
<feature type="coiled-coil region" evidence="9">
    <location>
        <begin position="723"/>
        <end position="750"/>
    </location>
</feature>
<feature type="region of interest" description="Disordered" evidence="10">
    <location>
        <begin position="883"/>
        <end position="904"/>
    </location>
</feature>
<feature type="domain" description="Lumazine-binding" evidence="11">
    <location>
        <begin position="45"/>
        <end position="149"/>
    </location>
</feature>
<keyword evidence="7" id="KW-0677">Repeat</keyword>
<gene>
    <name evidence="12" type="ORF">D9756_005905</name>
</gene>
<organism evidence="12 13">
    <name type="scientific">Leucocoprinus leucothites</name>
    <dbReference type="NCBI Taxonomy" id="201217"/>
    <lineage>
        <taxon>Eukaryota</taxon>
        <taxon>Fungi</taxon>
        <taxon>Dikarya</taxon>
        <taxon>Basidiomycota</taxon>
        <taxon>Agaricomycotina</taxon>
        <taxon>Agaricomycetes</taxon>
        <taxon>Agaricomycetidae</taxon>
        <taxon>Agaricales</taxon>
        <taxon>Agaricineae</taxon>
        <taxon>Agaricaceae</taxon>
        <taxon>Leucocoprinus</taxon>
    </lineage>
</organism>
<evidence type="ECO:0000259" key="11">
    <source>
        <dbReference type="PROSITE" id="PS51177"/>
    </source>
</evidence>
<feature type="compositionally biased region" description="Acidic residues" evidence="10">
    <location>
        <begin position="767"/>
        <end position="787"/>
    </location>
</feature>
<evidence type="ECO:0000256" key="7">
    <source>
        <dbReference type="ARBA" id="ARBA00022737"/>
    </source>
</evidence>
<feature type="compositionally biased region" description="Pro residues" evidence="10">
    <location>
        <begin position="493"/>
        <end position="503"/>
    </location>
</feature>
<feature type="region of interest" description="Disordered" evidence="10">
    <location>
        <begin position="677"/>
        <end position="697"/>
    </location>
</feature>
<dbReference type="Proteomes" id="UP000559027">
    <property type="component" value="Unassembled WGS sequence"/>
</dbReference>
<dbReference type="PROSITE" id="PS51177">
    <property type="entry name" value="LUMAZINE_BIND"/>
    <property type="match status" value="1"/>
</dbReference>
<reference evidence="12 13" key="1">
    <citation type="journal article" date="2020" name="ISME J.">
        <title>Uncovering the hidden diversity of litter-decomposition mechanisms in mushroom-forming fungi.</title>
        <authorList>
            <person name="Floudas D."/>
            <person name="Bentzer J."/>
            <person name="Ahren D."/>
            <person name="Johansson T."/>
            <person name="Persson P."/>
            <person name="Tunlid A."/>
        </authorList>
    </citation>
    <scope>NUCLEOTIDE SEQUENCE [LARGE SCALE GENOMIC DNA]</scope>
    <source>
        <strain evidence="12 13">CBS 146.42</strain>
    </source>
</reference>
<feature type="compositionally biased region" description="Low complexity" evidence="10">
    <location>
        <begin position="274"/>
        <end position="284"/>
    </location>
</feature>
<feature type="region of interest" description="Disordered" evidence="10">
    <location>
        <begin position="760"/>
        <end position="803"/>
    </location>
</feature>
<proteinExistence type="predicted"/>
<feature type="compositionally biased region" description="Low complexity" evidence="10">
    <location>
        <begin position="219"/>
        <end position="260"/>
    </location>
</feature>
<dbReference type="EMBL" id="JAACJO010000011">
    <property type="protein sequence ID" value="KAF5352450.1"/>
    <property type="molecule type" value="Genomic_DNA"/>
</dbReference>
<dbReference type="OrthoDB" id="10258924at2759"/>
<keyword evidence="6" id="KW-0808">Transferase</keyword>
<dbReference type="GO" id="GO:0009231">
    <property type="term" value="P:riboflavin biosynthetic process"/>
    <property type="evidence" value="ECO:0007669"/>
    <property type="project" value="UniProtKB-KW"/>
</dbReference>
<evidence type="ECO:0000256" key="6">
    <source>
        <dbReference type="ARBA" id="ARBA00022679"/>
    </source>
</evidence>
<feature type="compositionally biased region" description="Polar residues" evidence="10">
    <location>
        <begin position="351"/>
        <end position="363"/>
    </location>
</feature>
<dbReference type="Gene3D" id="2.40.30.20">
    <property type="match status" value="2"/>
</dbReference>
<evidence type="ECO:0000256" key="5">
    <source>
        <dbReference type="ARBA" id="ARBA00022619"/>
    </source>
</evidence>
<evidence type="ECO:0000256" key="8">
    <source>
        <dbReference type="PROSITE-ProRule" id="PRU00524"/>
    </source>
</evidence>
<dbReference type="InterPro" id="IPR001783">
    <property type="entry name" value="Lumazine-bd"/>
</dbReference>
<evidence type="ECO:0000313" key="13">
    <source>
        <dbReference type="Proteomes" id="UP000559027"/>
    </source>
</evidence>
<evidence type="ECO:0000256" key="4">
    <source>
        <dbReference type="ARBA" id="ARBA00013950"/>
    </source>
</evidence>
<feature type="compositionally biased region" description="Polar residues" evidence="10">
    <location>
        <begin position="889"/>
        <end position="904"/>
    </location>
</feature>
<feature type="repeat" description="Lumazine-binding" evidence="8">
    <location>
        <begin position="45"/>
        <end position="149"/>
    </location>
</feature>
<keyword evidence="5" id="KW-0686">Riboflavin biosynthesis</keyword>
<evidence type="ECO:0000256" key="9">
    <source>
        <dbReference type="SAM" id="Coils"/>
    </source>
</evidence>
<dbReference type="PANTHER" id="PTHR21098">
    <property type="entry name" value="RIBOFLAVIN SYNTHASE ALPHA CHAIN"/>
    <property type="match status" value="1"/>
</dbReference>
<feature type="compositionally biased region" description="Polar residues" evidence="10">
    <location>
        <begin position="622"/>
        <end position="635"/>
    </location>
</feature>
<feature type="compositionally biased region" description="Low complexity" evidence="10">
    <location>
        <begin position="610"/>
        <end position="621"/>
    </location>
</feature>
<protein>
    <recommendedName>
        <fullName evidence="4">Riboflavin synthase</fullName>
        <ecNumber evidence="3">2.5.1.9</ecNumber>
    </recommendedName>
</protein>
<feature type="compositionally biased region" description="Low complexity" evidence="10">
    <location>
        <begin position="524"/>
        <end position="547"/>
    </location>
</feature>
<evidence type="ECO:0000313" key="12">
    <source>
        <dbReference type="EMBL" id="KAF5352450.1"/>
    </source>
</evidence>
<dbReference type="AlphaFoldDB" id="A0A8H5FWM8"/>
<dbReference type="GO" id="GO:0004746">
    <property type="term" value="F:riboflavin synthase activity"/>
    <property type="evidence" value="ECO:0007669"/>
    <property type="project" value="UniProtKB-EC"/>
</dbReference>
<keyword evidence="9" id="KW-0175">Coiled coil</keyword>
<feature type="region of interest" description="Disordered" evidence="10">
    <location>
        <begin position="446"/>
        <end position="504"/>
    </location>
</feature>
<dbReference type="InterPro" id="IPR026017">
    <property type="entry name" value="Lumazine-bd_dom"/>
</dbReference>
<dbReference type="PANTHER" id="PTHR21098:SF0">
    <property type="entry name" value="RIBOFLAVIN SYNTHASE"/>
    <property type="match status" value="1"/>
</dbReference>
<comment type="caution">
    <text evidence="12">The sequence shown here is derived from an EMBL/GenBank/DDBJ whole genome shotgun (WGS) entry which is preliminary data.</text>
</comment>
<feature type="compositionally biased region" description="Polar residues" evidence="10">
    <location>
        <begin position="373"/>
        <end position="391"/>
    </location>
</feature>
<evidence type="ECO:0000256" key="10">
    <source>
        <dbReference type="SAM" id="MobiDB-lite"/>
    </source>
</evidence>
<evidence type="ECO:0000256" key="1">
    <source>
        <dbReference type="ARBA" id="ARBA00002803"/>
    </source>
</evidence>
<feature type="region of interest" description="Disordered" evidence="10">
    <location>
        <begin position="599"/>
        <end position="638"/>
    </location>
</feature>
<dbReference type="FunFam" id="2.40.30.20:FF:000004">
    <property type="entry name" value="Riboflavin synthase, alpha subunit"/>
    <property type="match status" value="1"/>
</dbReference>
<dbReference type="Pfam" id="PF00677">
    <property type="entry name" value="Lum_binding"/>
    <property type="match status" value="1"/>
</dbReference>
<dbReference type="EC" id="2.5.1.9" evidence="3"/>
<feature type="region of interest" description="Disordered" evidence="10">
    <location>
        <begin position="205"/>
        <end position="433"/>
    </location>
</feature>
<keyword evidence="13" id="KW-1185">Reference proteome</keyword>
<sequence length="1088" mass="113391">MELTEFDPEKEGGWFKVWLANETLERTDLGERKVGDQLNLERAMGAHAHVDDTARIVTRVPDGDSLRLTFQLGNPTPSRPSLLPYLIPKGYVTIDGASLTLTDVSDADRTFSVMLIQHTQEKITLSKKPIGATVNIEVDMVGKYVEKSVLAALGDSSSSQLRSNNYFYGHIYIQALDLLLYLARLSDFLSSRTLSTMDGPTAKRKVTVGKLTPSYSTVSPATSRPSSRNSTRPPSRPVSPTKSFVSASSPLASTTLTTTTRPKAKVNSSAIRRTPSSTTDSPTYPARPSSPHKFISRRDGTLSPPSSTVGVGTRSKPVVRVKASSSISSVTSSRAGKTAKSPSPELRARSLTASSDTLRSNSAVDARKRQGSAAATTLHHTWSQSNPQALPTNVPPLPTGSVRAPRLAQSELGGTTGGVKSLNGAGSPAPQSIKIRSKVTIAAKNLNDVSNSPTPELSTPPLPSPTTSTSGVNRPVTARVRAGSVSSSVSSPSAPPTSPPNLPAYPITTAVPAANPHRYTTTRASASGLRSSFSASSSPIYNPPSSSDEFKPFAKTSIFPPSPDSTNGTNGLNRISYGSYGRSATGTFPSAPSSAYVDPANVPLPPQSPPISSLSVSSRSSYGGNATYESGTSPESSVVSARGSAVGLGVKKKRDSSPQSLRVTLDNLVVYASSREDDDLTNGSFDHGLTAEEDEEKKVRAEAKSNRKIADLEITNHSLLAINASLEKTKDRQAKEIRELKRKLRETRLILPPRAYRAVKSSLDPNEIGDDEEDVDSDCSSNEDDEEFHSADEGVNGANGGKGESDEIYRRIKHIIENLLEMGKKALEKTQEDFIDAKGGAKVLTAEEVESWRDSGAGSSTIGRLSDSESHLDILDDDDASSFGRLTRSHSPTPQPTTRNGSSFRALSVIRRSLGTLRQLHAPNQYHLGFRGIKTRTAAARSICPLIIAGFATDPGLPEAAGVGLGAAGTGGLPAPDLAATGGGLEALGLAATGGGLGLAATGGGTLLPVGVEALDASVDAGVGVTDFFQGVAEPLAGAIPGNTDTGLAETSAATAVGAILAAGVGAGRVRGGGGGAAGAAFGGTNSK</sequence>
<evidence type="ECO:0000256" key="3">
    <source>
        <dbReference type="ARBA" id="ARBA00012827"/>
    </source>
</evidence>
<feature type="compositionally biased region" description="Low complexity" evidence="10">
    <location>
        <begin position="318"/>
        <end position="333"/>
    </location>
</feature>
<comment type="function">
    <text evidence="1">Catalyzes the dismutation of two molecules of 6,7-dimethyl-8-ribityllumazine, resulting in the formation of riboflavin and 5-amino-6-(D-ribitylamino)uracil.</text>
</comment>
<feature type="region of interest" description="Disordered" evidence="10">
    <location>
        <begin position="524"/>
        <end position="573"/>
    </location>
</feature>
<feature type="compositionally biased region" description="Polar residues" evidence="10">
    <location>
        <begin position="564"/>
        <end position="573"/>
    </location>
</feature>
<name>A0A8H5FWM8_9AGAR</name>
<dbReference type="InterPro" id="IPR023366">
    <property type="entry name" value="ATP_synth_asu-like_sf"/>
</dbReference>
<dbReference type="InterPro" id="IPR017938">
    <property type="entry name" value="Riboflavin_synthase-like_b-brl"/>
</dbReference>
<evidence type="ECO:0000256" key="2">
    <source>
        <dbReference type="ARBA" id="ARBA00004887"/>
    </source>
</evidence>
<comment type="pathway">
    <text evidence="2">Cofactor biosynthesis; riboflavin biosynthesis; riboflavin from 2-hydroxy-3-oxobutyl phosphate and 5-amino-6-(D-ribitylamino)uracil: step 2/2.</text>
</comment>